<dbReference type="PANTHER" id="PTHR38793:SF3">
    <property type="entry name" value="SMODS AND SLOG-ASSOCIATING 2TM EFFECTOR DOMAIN-CONTAINING PROTEIN"/>
    <property type="match status" value="1"/>
</dbReference>
<feature type="domain" description="SMODS and SLOG-associating 2TM effector" evidence="3">
    <location>
        <begin position="47"/>
        <end position="158"/>
    </location>
</feature>
<reference evidence="4 5" key="1">
    <citation type="submission" date="2018-05" db="EMBL/GenBank/DDBJ databases">
        <title>Genome sequencing and assembly of the regulated plant pathogen Lachnellula willkommii and related sister species for the development of diagnostic species identification markers.</title>
        <authorList>
            <person name="Giroux E."/>
            <person name="Bilodeau G."/>
        </authorList>
    </citation>
    <scope>NUCLEOTIDE SEQUENCE [LARGE SCALE GENOMIC DNA]</scope>
    <source>
        <strain evidence="4 5">CBS 197.66</strain>
    </source>
</reference>
<sequence>SSSSSKLTIFRSAIGINVSIPNDDGGGDLEAARKSAIGLYAQVLSLARWRSRQYVAVETLYYTALGLQILIGASLGPLSKLHTYNVTITVLGVVNAATAGLLALLKGQGLPDRLRKDEFEMVKVRDFIEEVDGRLSVEGRDGDAGGDARKEVEELVAKVWDLYGIARDTSQMNKPTSYGHQVDVDGDGDGKGDRMNRGVGRRAVPAGNSRAKGKFVID</sequence>
<feature type="transmembrane region" description="Helical" evidence="2">
    <location>
        <begin position="84"/>
        <end position="105"/>
    </location>
</feature>
<organism evidence="4 5">
    <name type="scientific">Lachnellula subtilissima</name>
    <dbReference type="NCBI Taxonomy" id="602034"/>
    <lineage>
        <taxon>Eukaryota</taxon>
        <taxon>Fungi</taxon>
        <taxon>Dikarya</taxon>
        <taxon>Ascomycota</taxon>
        <taxon>Pezizomycotina</taxon>
        <taxon>Leotiomycetes</taxon>
        <taxon>Helotiales</taxon>
        <taxon>Lachnaceae</taxon>
        <taxon>Lachnellula</taxon>
    </lineage>
</organism>
<keyword evidence="2" id="KW-0472">Membrane</keyword>
<evidence type="ECO:0000256" key="2">
    <source>
        <dbReference type="SAM" id="Phobius"/>
    </source>
</evidence>
<keyword evidence="2" id="KW-1133">Transmembrane helix</keyword>
<dbReference type="Proteomes" id="UP000462212">
    <property type="component" value="Unassembled WGS sequence"/>
</dbReference>
<dbReference type="NCBIfam" id="NF033635">
    <property type="entry name" value="SLATT_fungal"/>
    <property type="match status" value="1"/>
</dbReference>
<gene>
    <name evidence="4" type="ORF">LSUB1_G002280</name>
</gene>
<evidence type="ECO:0000259" key="3">
    <source>
        <dbReference type="Pfam" id="PF18142"/>
    </source>
</evidence>
<evidence type="ECO:0000256" key="1">
    <source>
        <dbReference type="SAM" id="MobiDB-lite"/>
    </source>
</evidence>
<accession>A0A8H8RNY8</accession>
<feature type="region of interest" description="Disordered" evidence="1">
    <location>
        <begin position="174"/>
        <end position="218"/>
    </location>
</feature>
<name>A0A8H8RNY8_9HELO</name>
<keyword evidence="5" id="KW-1185">Reference proteome</keyword>
<dbReference type="InterPro" id="IPR041622">
    <property type="entry name" value="SLATT_fungi"/>
</dbReference>
<proteinExistence type="predicted"/>
<dbReference type="AlphaFoldDB" id="A0A8H8RNY8"/>
<protein>
    <recommendedName>
        <fullName evidence="3">SMODS and SLOG-associating 2TM effector domain-containing protein</fullName>
    </recommendedName>
</protein>
<dbReference type="EMBL" id="QGMJ01000294">
    <property type="protein sequence ID" value="TVY38271.1"/>
    <property type="molecule type" value="Genomic_DNA"/>
</dbReference>
<dbReference type="PANTHER" id="PTHR38793">
    <property type="entry name" value="SLATT_FUNGAL DOMAIN-CONTAINING PROTEIN-RELATED"/>
    <property type="match status" value="1"/>
</dbReference>
<feature type="transmembrane region" description="Helical" evidence="2">
    <location>
        <begin position="59"/>
        <end position="78"/>
    </location>
</feature>
<evidence type="ECO:0000313" key="5">
    <source>
        <dbReference type="Proteomes" id="UP000462212"/>
    </source>
</evidence>
<dbReference type="OrthoDB" id="4472872at2759"/>
<comment type="caution">
    <text evidence="4">The sequence shown here is derived from an EMBL/GenBank/DDBJ whole genome shotgun (WGS) entry which is preliminary data.</text>
</comment>
<evidence type="ECO:0000313" key="4">
    <source>
        <dbReference type="EMBL" id="TVY38271.1"/>
    </source>
</evidence>
<keyword evidence="2" id="KW-0812">Transmembrane</keyword>
<feature type="non-terminal residue" evidence="4">
    <location>
        <position position="1"/>
    </location>
</feature>
<dbReference type="Pfam" id="PF18142">
    <property type="entry name" value="SLATT_fungal"/>
    <property type="match status" value="1"/>
</dbReference>